<evidence type="ECO:0000256" key="5">
    <source>
        <dbReference type="ARBA" id="ARBA00012214"/>
    </source>
</evidence>
<dbReference type="InterPro" id="IPR004887">
    <property type="entry name" value="GSH_synth_subst-bd"/>
</dbReference>
<evidence type="ECO:0000256" key="15">
    <source>
        <dbReference type="ARBA" id="ARBA00052123"/>
    </source>
</evidence>
<dbReference type="Gene3D" id="3.30.470.20">
    <property type="entry name" value="ATP-grasp fold, B domain"/>
    <property type="match status" value="1"/>
</dbReference>
<evidence type="ECO:0000256" key="2">
    <source>
        <dbReference type="ARBA" id="ARBA00004965"/>
    </source>
</evidence>
<dbReference type="Pfam" id="PF03917">
    <property type="entry name" value="GSH_synth_ATP"/>
    <property type="match status" value="1"/>
</dbReference>
<reference evidence="18 19" key="1">
    <citation type="journal article" date="2021" name="Elife">
        <title>Chloroplast acquisition without the gene transfer in kleptoplastic sea slugs, Plakobranchus ocellatus.</title>
        <authorList>
            <person name="Maeda T."/>
            <person name="Takahashi S."/>
            <person name="Yoshida T."/>
            <person name="Shimamura S."/>
            <person name="Takaki Y."/>
            <person name="Nagai Y."/>
            <person name="Toyoda A."/>
            <person name="Suzuki Y."/>
            <person name="Arimoto A."/>
            <person name="Ishii H."/>
            <person name="Satoh N."/>
            <person name="Nishiyama T."/>
            <person name="Hasebe M."/>
            <person name="Maruyama T."/>
            <person name="Minagawa J."/>
            <person name="Obokata J."/>
            <person name="Shigenobu S."/>
        </authorList>
    </citation>
    <scope>NUCLEOTIDE SEQUENCE [LARGE SCALE GENOMIC DNA]</scope>
</reference>
<dbReference type="Proteomes" id="UP000735302">
    <property type="component" value="Unassembled WGS sequence"/>
</dbReference>
<comment type="subunit">
    <text evidence="4">Homodimer.</text>
</comment>
<evidence type="ECO:0000256" key="6">
    <source>
        <dbReference type="ARBA" id="ARBA00020821"/>
    </source>
</evidence>
<comment type="catalytic activity">
    <reaction evidence="15">
        <text>gamma-L-glutamyl-(2S)-2-aminobutanoate + glycine + ATP = ophthalmate + ADP + phosphate + H(+)</text>
        <dbReference type="Rhea" id="RHEA:72075"/>
        <dbReference type="ChEBI" id="CHEBI:15378"/>
        <dbReference type="ChEBI" id="CHEBI:30616"/>
        <dbReference type="ChEBI" id="CHEBI:43474"/>
        <dbReference type="ChEBI" id="CHEBI:57305"/>
        <dbReference type="ChEBI" id="CHEBI:189406"/>
        <dbReference type="ChEBI" id="CHEBI:189750"/>
        <dbReference type="ChEBI" id="CHEBI:456216"/>
    </reaction>
    <physiologicalReaction direction="left-to-right" evidence="15">
        <dbReference type="Rhea" id="RHEA:72076"/>
    </physiologicalReaction>
</comment>
<dbReference type="Gene3D" id="3.30.1490.50">
    <property type="match status" value="1"/>
</dbReference>
<dbReference type="Gene3D" id="3.40.50.1760">
    <property type="entry name" value="Glutathione synthase, substrate-binding domain superfamily, eukaryotic"/>
    <property type="match status" value="1"/>
</dbReference>
<evidence type="ECO:0000313" key="18">
    <source>
        <dbReference type="EMBL" id="GFO47356.1"/>
    </source>
</evidence>
<evidence type="ECO:0000256" key="10">
    <source>
        <dbReference type="ARBA" id="ARBA00022741"/>
    </source>
</evidence>
<dbReference type="FunFam" id="3.40.50.1760:FF:000001">
    <property type="entry name" value="Glutathione synthetase"/>
    <property type="match status" value="1"/>
</dbReference>
<dbReference type="GO" id="GO:0046872">
    <property type="term" value="F:metal ion binding"/>
    <property type="evidence" value="ECO:0007669"/>
    <property type="project" value="UniProtKB-KW"/>
</dbReference>
<evidence type="ECO:0000256" key="8">
    <source>
        <dbReference type="ARBA" id="ARBA00022684"/>
    </source>
</evidence>
<organism evidence="18 19">
    <name type="scientific">Plakobranchus ocellatus</name>
    <dbReference type="NCBI Taxonomy" id="259542"/>
    <lineage>
        <taxon>Eukaryota</taxon>
        <taxon>Metazoa</taxon>
        <taxon>Spiralia</taxon>
        <taxon>Lophotrochozoa</taxon>
        <taxon>Mollusca</taxon>
        <taxon>Gastropoda</taxon>
        <taxon>Heterobranchia</taxon>
        <taxon>Euthyneura</taxon>
        <taxon>Panpulmonata</taxon>
        <taxon>Sacoglossa</taxon>
        <taxon>Placobranchoidea</taxon>
        <taxon>Plakobranchidae</taxon>
        <taxon>Plakobranchus</taxon>
    </lineage>
</organism>
<accession>A0AAV4DU35</accession>
<feature type="domain" description="Glutathione synthase substrate-binding" evidence="17">
    <location>
        <begin position="46"/>
        <end position="147"/>
    </location>
</feature>
<comment type="catalytic activity">
    <reaction evidence="14">
        <text>gamma-L-glutamyl-L-cysteine + glycine + ATP = glutathione + ADP + phosphate + H(+)</text>
        <dbReference type="Rhea" id="RHEA:13557"/>
        <dbReference type="ChEBI" id="CHEBI:15378"/>
        <dbReference type="ChEBI" id="CHEBI:30616"/>
        <dbReference type="ChEBI" id="CHEBI:43474"/>
        <dbReference type="ChEBI" id="CHEBI:57305"/>
        <dbReference type="ChEBI" id="CHEBI:57925"/>
        <dbReference type="ChEBI" id="CHEBI:58173"/>
        <dbReference type="ChEBI" id="CHEBI:456216"/>
        <dbReference type="EC" id="6.3.2.3"/>
    </reaction>
    <physiologicalReaction direction="left-to-right" evidence="14">
        <dbReference type="Rhea" id="RHEA:13558"/>
    </physiologicalReaction>
</comment>
<comment type="pathway">
    <text evidence="2">Sulfur metabolism; glutathione biosynthesis; glutathione from L-cysteine and L-glutamate: step 2/2.</text>
</comment>
<evidence type="ECO:0000256" key="7">
    <source>
        <dbReference type="ARBA" id="ARBA00022598"/>
    </source>
</evidence>
<gene>
    <name evidence="18" type="ORF">PoB_007386100</name>
</gene>
<keyword evidence="19" id="KW-1185">Reference proteome</keyword>
<dbReference type="AlphaFoldDB" id="A0AAV4DU35"/>
<proteinExistence type="inferred from homology"/>
<dbReference type="InterPro" id="IPR014709">
    <property type="entry name" value="Glutathione_synthase_C_euk"/>
</dbReference>
<dbReference type="GO" id="GO:0005829">
    <property type="term" value="C:cytosol"/>
    <property type="evidence" value="ECO:0007669"/>
    <property type="project" value="TreeGrafter"/>
</dbReference>
<keyword evidence="10" id="KW-0547">Nucleotide-binding</keyword>
<keyword evidence="9" id="KW-0479">Metal-binding</keyword>
<dbReference type="InterPro" id="IPR037013">
    <property type="entry name" value="GSH-S_sub-bd_sf"/>
</dbReference>
<comment type="function">
    <text evidence="16">Catalyzes the production of glutathione from gamma-glutamylcysteine and glycine in an ATP-dependent manner. Glutathione (gamma-glutamylcysteinylglycine, GSH) is the most abundant intracellular thiol in living aerobic cells and is required for numerous processes including the protection of cells against oxidative damage, amino acid transport, the detoxification of foreign compounds, the maintenance of protein sulfhydryl groups in a reduced state and acts as a cofactor for a number of enzymes. Participates in ophthalmate biosynthesis in hepatocytes.</text>
</comment>
<dbReference type="FunFam" id="3.30.1490.50:FF:000001">
    <property type="entry name" value="Glutathione synthetase"/>
    <property type="match status" value="1"/>
</dbReference>
<dbReference type="EC" id="6.3.2.3" evidence="5"/>
<protein>
    <recommendedName>
        <fullName evidence="6">Glutathione synthetase</fullName>
        <ecNumber evidence="5">6.3.2.3</ecNumber>
    </recommendedName>
    <alternativeName>
        <fullName evidence="13">Glutathione synthase</fullName>
    </alternativeName>
</protein>
<dbReference type="EMBL" id="BLXT01008305">
    <property type="protein sequence ID" value="GFO47356.1"/>
    <property type="molecule type" value="Genomic_DNA"/>
</dbReference>
<dbReference type="GO" id="GO:0043295">
    <property type="term" value="F:glutathione binding"/>
    <property type="evidence" value="ECO:0007669"/>
    <property type="project" value="TreeGrafter"/>
</dbReference>
<evidence type="ECO:0000259" key="17">
    <source>
        <dbReference type="Pfam" id="PF03199"/>
    </source>
</evidence>
<dbReference type="GO" id="GO:0004363">
    <property type="term" value="F:glutathione synthase activity"/>
    <property type="evidence" value="ECO:0007669"/>
    <property type="project" value="UniProtKB-EC"/>
</dbReference>
<dbReference type="NCBIfam" id="TIGR01986">
    <property type="entry name" value="glut_syn_euk"/>
    <property type="match status" value="1"/>
</dbReference>
<evidence type="ECO:0000256" key="11">
    <source>
        <dbReference type="ARBA" id="ARBA00022840"/>
    </source>
</evidence>
<dbReference type="Pfam" id="PF03199">
    <property type="entry name" value="GSH_synthase"/>
    <property type="match status" value="1"/>
</dbReference>
<dbReference type="SUPFAM" id="SSF56059">
    <property type="entry name" value="Glutathione synthetase ATP-binding domain-like"/>
    <property type="match status" value="1"/>
</dbReference>
<keyword evidence="8" id="KW-0317">Glutathione biosynthesis</keyword>
<evidence type="ECO:0000256" key="1">
    <source>
        <dbReference type="ARBA" id="ARBA00001946"/>
    </source>
</evidence>
<dbReference type="InterPro" id="IPR005615">
    <property type="entry name" value="Glutathione_synthase"/>
</dbReference>
<evidence type="ECO:0000313" key="19">
    <source>
        <dbReference type="Proteomes" id="UP000735302"/>
    </source>
</evidence>
<dbReference type="InterPro" id="IPR016185">
    <property type="entry name" value="PreATP-grasp_dom_sf"/>
</dbReference>
<evidence type="ECO:0000256" key="12">
    <source>
        <dbReference type="ARBA" id="ARBA00022842"/>
    </source>
</evidence>
<dbReference type="SUPFAM" id="SSF52440">
    <property type="entry name" value="PreATP-grasp domain"/>
    <property type="match status" value="1"/>
</dbReference>
<dbReference type="PANTHER" id="PTHR11130">
    <property type="entry name" value="GLUTATHIONE SYNTHETASE"/>
    <property type="match status" value="1"/>
</dbReference>
<comment type="similarity">
    <text evidence="3">Belongs to the eukaryotic GSH synthase family.</text>
</comment>
<dbReference type="Gene3D" id="1.10.1080.10">
    <property type="entry name" value="Glutathione Synthetase, Chain A, domain 3"/>
    <property type="match status" value="1"/>
</dbReference>
<evidence type="ECO:0000256" key="16">
    <source>
        <dbReference type="ARBA" id="ARBA00059746"/>
    </source>
</evidence>
<evidence type="ECO:0000256" key="4">
    <source>
        <dbReference type="ARBA" id="ARBA00011738"/>
    </source>
</evidence>
<evidence type="ECO:0000256" key="13">
    <source>
        <dbReference type="ARBA" id="ARBA00030403"/>
    </source>
</evidence>
<keyword evidence="7" id="KW-0436">Ligase</keyword>
<comment type="caution">
    <text evidence="18">The sequence shown here is derived from an EMBL/GenBank/DDBJ whole genome shotgun (WGS) entry which is preliminary data.</text>
</comment>
<dbReference type="GO" id="GO:0005524">
    <property type="term" value="F:ATP binding"/>
    <property type="evidence" value="ECO:0007669"/>
    <property type="project" value="UniProtKB-KW"/>
</dbReference>
<dbReference type="InterPro" id="IPR014042">
    <property type="entry name" value="Glutathione_synthase_a-hlx"/>
</dbReference>
<dbReference type="PANTHER" id="PTHR11130:SF0">
    <property type="entry name" value="GLUTATHIONE SYNTHETASE"/>
    <property type="match status" value="1"/>
</dbReference>
<comment type="cofactor">
    <cofactor evidence="1">
        <name>Mg(2+)</name>
        <dbReference type="ChEBI" id="CHEBI:18420"/>
    </cofactor>
</comment>
<evidence type="ECO:0000256" key="3">
    <source>
        <dbReference type="ARBA" id="ARBA00010385"/>
    </source>
</evidence>
<evidence type="ECO:0000256" key="9">
    <source>
        <dbReference type="ARBA" id="ARBA00022723"/>
    </source>
</evidence>
<keyword evidence="12" id="KW-0460">Magnesium</keyword>
<name>A0AAV4DU35_9GAST</name>
<sequence>MGLICFPPAHGSELFTSSPRIPENTPASGLARGLLRGWEIYNSQEAVIIFLVSAAETNVPDQRYVEFKIYKQNPRVRVMRKTFVDFFNHGSIDSENRLFIAKDEVAVVYMRDGYTSDNYSSEKDWKGRLMVELSKAIKCPSIQYQLMGSKKVQQELARPGALEKFVTNKDTLETIRSTFAGLYSLDLGPEGDEAVELAVASPEKFVLKPQREGGGNNLYNAEITEFFAKHKNSAERNAYILMQKIFPWQHRNYLVKSGVPFVLSDVISEIGVYGVYIGSVDEELENYECGHMMRTKVCGTEEGGVVAGFAVLDTPFVF</sequence>
<keyword evidence="11" id="KW-0067">ATP-binding</keyword>
<evidence type="ECO:0000256" key="14">
    <source>
        <dbReference type="ARBA" id="ARBA00048871"/>
    </source>
</evidence>